<comment type="caution">
    <text evidence="2">The sequence shown here is derived from an EMBL/GenBank/DDBJ whole genome shotgun (WGS) entry which is preliminary data.</text>
</comment>
<keyword evidence="1" id="KW-1133">Transmembrane helix</keyword>
<organism evidence="2 3">
    <name type="scientific">Psophocarpus tetragonolobus</name>
    <name type="common">Winged bean</name>
    <name type="synonym">Dolichos tetragonolobus</name>
    <dbReference type="NCBI Taxonomy" id="3891"/>
    <lineage>
        <taxon>Eukaryota</taxon>
        <taxon>Viridiplantae</taxon>
        <taxon>Streptophyta</taxon>
        <taxon>Embryophyta</taxon>
        <taxon>Tracheophyta</taxon>
        <taxon>Spermatophyta</taxon>
        <taxon>Magnoliopsida</taxon>
        <taxon>eudicotyledons</taxon>
        <taxon>Gunneridae</taxon>
        <taxon>Pentapetalae</taxon>
        <taxon>rosids</taxon>
        <taxon>fabids</taxon>
        <taxon>Fabales</taxon>
        <taxon>Fabaceae</taxon>
        <taxon>Papilionoideae</taxon>
        <taxon>50 kb inversion clade</taxon>
        <taxon>NPAAA clade</taxon>
        <taxon>indigoferoid/millettioid clade</taxon>
        <taxon>Phaseoleae</taxon>
        <taxon>Psophocarpus</taxon>
    </lineage>
</organism>
<evidence type="ECO:0000313" key="3">
    <source>
        <dbReference type="Proteomes" id="UP001386955"/>
    </source>
</evidence>
<dbReference type="Proteomes" id="UP001386955">
    <property type="component" value="Unassembled WGS sequence"/>
</dbReference>
<name>A0AAN9SRD8_PSOTE</name>
<dbReference type="EMBL" id="JAYMYS010000003">
    <property type="protein sequence ID" value="KAK7402273.1"/>
    <property type="molecule type" value="Genomic_DNA"/>
</dbReference>
<sequence>MTTPILLLFLFSHHGFYHITSSSYCHCHCGCVLPPLPPGGIVVFYGLSSVLLLSYSIAFSGTDIEMEEMRISDVVDLQKTVEAHRAAFNGSISDVVFLFVFELLLFVSLFSNYSW</sequence>
<feature type="transmembrane region" description="Helical" evidence="1">
    <location>
        <begin position="43"/>
        <end position="62"/>
    </location>
</feature>
<keyword evidence="1" id="KW-0812">Transmembrane</keyword>
<feature type="transmembrane region" description="Helical" evidence="1">
    <location>
        <begin position="95"/>
        <end position="113"/>
    </location>
</feature>
<accession>A0AAN9SRD8</accession>
<keyword evidence="1" id="KW-0472">Membrane</keyword>
<protein>
    <submittedName>
        <fullName evidence="2">Uncharacterized protein</fullName>
    </submittedName>
</protein>
<gene>
    <name evidence="2" type="ORF">VNO78_14406</name>
</gene>
<reference evidence="2 3" key="1">
    <citation type="submission" date="2024-01" db="EMBL/GenBank/DDBJ databases">
        <title>The genomes of 5 underutilized Papilionoideae crops provide insights into root nodulation and disease resistanc.</title>
        <authorList>
            <person name="Jiang F."/>
        </authorList>
    </citation>
    <scope>NUCLEOTIDE SEQUENCE [LARGE SCALE GENOMIC DNA]</scope>
    <source>
        <strain evidence="2">DUOXIRENSHENG_FW03</strain>
        <tissue evidence="2">Leaves</tissue>
    </source>
</reference>
<evidence type="ECO:0000256" key="1">
    <source>
        <dbReference type="SAM" id="Phobius"/>
    </source>
</evidence>
<proteinExistence type="predicted"/>
<evidence type="ECO:0000313" key="2">
    <source>
        <dbReference type="EMBL" id="KAK7402273.1"/>
    </source>
</evidence>
<keyword evidence="3" id="KW-1185">Reference proteome</keyword>
<dbReference type="AlphaFoldDB" id="A0AAN9SRD8"/>